<organism evidence="2 3">
    <name type="scientific">Gilliamella apicola</name>
    <dbReference type="NCBI Taxonomy" id="1196095"/>
    <lineage>
        <taxon>Bacteria</taxon>
        <taxon>Pseudomonadati</taxon>
        <taxon>Pseudomonadota</taxon>
        <taxon>Gammaproteobacteria</taxon>
        <taxon>Orbales</taxon>
        <taxon>Orbaceae</taxon>
        <taxon>Gilliamella</taxon>
    </lineage>
</organism>
<dbReference type="InterPro" id="IPR036237">
    <property type="entry name" value="Xyl_isomerase-like_sf"/>
</dbReference>
<proteinExistence type="predicted"/>
<dbReference type="Gene3D" id="3.20.20.150">
    <property type="entry name" value="Divalent-metal-dependent TIM barrel enzymes"/>
    <property type="match status" value="1"/>
</dbReference>
<evidence type="ECO:0000313" key="3">
    <source>
        <dbReference type="Proteomes" id="UP000319483"/>
    </source>
</evidence>
<dbReference type="InterPro" id="IPR013022">
    <property type="entry name" value="Xyl_isomerase-like_TIM-brl"/>
</dbReference>
<gene>
    <name evidence="2" type="ORF">FPQ15_04230</name>
</gene>
<name>A0A556SR41_9GAMM</name>
<dbReference type="RefSeq" id="WP_144091597.1">
    <property type="nucleotide sequence ID" value="NZ_CAMLAP010000032.1"/>
</dbReference>
<comment type="caution">
    <text evidence="2">The sequence shown here is derived from an EMBL/GenBank/DDBJ whole genome shotgun (WGS) entry which is preliminary data.</text>
</comment>
<feature type="domain" description="Xylose isomerase-like TIM barrel" evidence="1">
    <location>
        <begin position="42"/>
        <end position="279"/>
    </location>
</feature>
<dbReference type="AlphaFoldDB" id="A0A556SR41"/>
<dbReference type="Proteomes" id="UP000319483">
    <property type="component" value="Unassembled WGS sequence"/>
</dbReference>
<reference evidence="2 3" key="1">
    <citation type="submission" date="2019-07" db="EMBL/GenBank/DDBJ databases">
        <title>Gilliamella genomes.</title>
        <authorList>
            <person name="Zheng H."/>
        </authorList>
    </citation>
    <scope>NUCLEOTIDE SEQUENCE [LARGE SCALE GENOMIC DNA]</scope>
    <source>
        <strain evidence="2 3">W8127</strain>
    </source>
</reference>
<dbReference type="SUPFAM" id="SSF51658">
    <property type="entry name" value="Xylose isomerase-like"/>
    <property type="match status" value="1"/>
</dbReference>
<evidence type="ECO:0000259" key="1">
    <source>
        <dbReference type="Pfam" id="PF01261"/>
    </source>
</evidence>
<sequence>MNLNESIDSRLGFSFYALDLEQVSQKLISNFNKAEAIIFSINDLLGNKIEKIRANIDILGKIIGHKNISFHFPMNDCDYVNDTNVFNYLKLCIEMCDDLGLKTLTIHPNIKYLLNEWHGKNIDYLKNKLFDRLYLATEFSKGLTLCLENMPPIGNRCDDADALILFDSDVKNMSTDKLKFTWDICHYFNVVETMEKSKIDDDFRKVLPRYKECFHMDYLNIIDEIHHWHFSAFDVIANPLTNQFCNEGIIPNNDHYIESFNSILNKSKGNIILEIREDDYVNRTNIYLMKKWCSKIT</sequence>
<dbReference type="Pfam" id="PF01261">
    <property type="entry name" value="AP_endonuc_2"/>
    <property type="match status" value="1"/>
</dbReference>
<accession>A0A556SR41</accession>
<evidence type="ECO:0000313" key="2">
    <source>
        <dbReference type="EMBL" id="TSK03607.1"/>
    </source>
</evidence>
<dbReference type="EMBL" id="VMHM01000005">
    <property type="protein sequence ID" value="TSK03607.1"/>
    <property type="molecule type" value="Genomic_DNA"/>
</dbReference>
<protein>
    <submittedName>
        <fullName evidence="2">TIM barrel protein</fullName>
    </submittedName>
</protein>